<dbReference type="PROSITE" id="PS00547">
    <property type="entry name" value="TRANSGLUTAMINASES"/>
    <property type="match status" value="1"/>
</dbReference>
<evidence type="ECO:0000259" key="2">
    <source>
        <dbReference type="SMART" id="SM00460"/>
    </source>
</evidence>
<keyword evidence="3" id="KW-1185">Reference proteome</keyword>
<dbReference type="SUPFAM" id="SSF81296">
    <property type="entry name" value="E set domains"/>
    <property type="match status" value="1"/>
</dbReference>
<dbReference type="Gene3D" id="3.90.260.10">
    <property type="entry name" value="Transglutaminase-like"/>
    <property type="match status" value="1"/>
</dbReference>
<dbReference type="Pfam" id="PF00927">
    <property type="entry name" value="Transglut_C"/>
    <property type="match status" value="2"/>
</dbReference>
<dbReference type="InterPro" id="IPR002931">
    <property type="entry name" value="Transglutaminase-like"/>
</dbReference>
<dbReference type="SMART" id="SM00460">
    <property type="entry name" value="TGc"/>
    <property type="match status" value="1"/>
</dbReference>
<dbReference type="InterPro" id="IPR036238">
    <property type="entry name" value="Transglutaminase_C_sf"/>
</dbReference>
<evidence type="ECO:0000256" key="1">
    <source>
        <dbReference type="ARBA" id="ARBA00005968"/>
    </source>
</evidence>
<dbReference type="Gene3D" id="2.60.40.10">
    <property type="entry name" value="Immunoglobulins"/>
    <property type="match status" value="3"/>
</dbReference>
<dbReference type="InterPro" id="IPR013808">
    <property type="entry name" value="Transglutaminase_AS"/>
</dbReference>
<dbReference type="PIRSF" id="PIRSF000459">
    <property type="entry name" value="TGM_EBP42"/>
    <property type="match status" value="1"/>
</dbReference>
<dbReference type="InterPro" id="IPR038765">
    <property type="entry name" value="Papain-like_cys_pep_sf"/>
</dbReference>
<proteinExistence type="inferred from homology"/>
<dbReference type="SUPFAM" id="SSF49309">
    <property type="entry name" value="Transglutaminase, two C-terminal domains"/>
    <property type="match status" value="2"/>
</dbReference>
<reference evidence="4" key="1">
    <citation type="submission" date="2025-08" db="UniProtKB">
        <authorList>
            <consortium name="RefSeq"/>
        </authorList>
    </citation>
    <scope>IDENTIFICATION</scope>
</reference>
<dbReference type="PANTHER" id="PTHR11590">
    <property type="entry name" value="PROTEIN-GLUTAMINE GAMMA-GLUTAMYLTRANSFERASE"/>
    <property type="match status" value="1"/>
</dbReference>
<protein>
    <submittedName>
        <fullName evidence="4">Protein-glutamine gamma-glutamyltransferase E-like</fullName>
    </submittedName>
</protein>
<dbReference type="SUPFAM" id="SSF54001">
    <property type="entry name" value="Cysteine proteinases"/>
    <property type="match status" value="1"/>
</dbReference>
<feature type="domain" description="Transglutaminase-like" evidence="2">
    <location>
        <begin position="266"/>
        <end position="358"/>
    </location>
</feature>
<gene>
    <name evidence="4" type="primary">LOC107108044</name>
</gene>
<sequence length="687" mass="75619">MAAPNLASVDWKRKENTLSHHTDQYNTQELVVRRGQPFAVTLTFQGGTRPSENLTLIAATGLTPALKAKTRVAFAVTRTPRSGSWSAIQTSSDASSVTISISSPPNALIGRYTLSVTAGSGSSAPATSLGTMTMLFNPWLTGDDVFMPNNAEREEYVLSEFGVVFMGSANRIVQTGWNFGQFQDDILNICLTLLDRSRSFIQDANRDMTHRNDPKHVGRVLSAMVNSNDDSGVLQGNWSGNYRGGQNPSSWTGSVDILRQWKASGYKAVKYGQCWVFAGVLTTVLRCLGIPTRMITNFNSAHDTDRSLTVDVYYDSSGNPLNLGADSIWNFHVWNESWFVRRDIGPAYNGWQILDATPQERSAGLFQCGPASLTAIKEGDVDLRFDSPFVFAEVNADRVTWTYDTSTTEAKRLYTETKSIGQFTSTKAVGSYAREDVTGNYKYTEGSAKERTVFEKAREKLNLNRMMPTAADLIPNVSGKFTLERTPEVGKDVCLALTLTNHASEPRTVETHMAAWTIVYTGKPVHEVWKNTQSMTLGPKEEKTVPINISYAEYQQHLTTDNMIHTTALCHVAKEGEALVERVVTLDNPGLTIRVLGQAKVNQPVPVEVLFTNPLAQEVKGCVLLAEGSDLLAKKIRLEAPPLGAKQVATLQFTVTPTRAGTRQLLVNFSCDRFQDVKAFETVPVAP</sequence>
<dbReference type="Pfam" id="PF01841">
    <property type="entry name" value="Transglut_core"/>
    <property type="match status" value="1"/>
</dbReference>
<accession>A0ABM1JR27</accession>
<dbReference type="InterPro" id="IPR050779">
    <property type="entry name" value="Transglutaminase"/>
</dbReference>
<comment type="similarity">
    <text evidence="1">Belongs to the transglutaminase superfamily. Transglutaminase family.</text>
</comment>
<evidence type="ECO:0000313" key="3">
    <source>
        <dbReference type="Proteomes" id="UP000694871"/>
    </source>
</evidence>
<dbReference type="RefSeq" id="XP_015263914.1">
    <property type="nucleotide sequence ID" value="XM_015408428.1"/>
</dbReference>
<dbReference type="GeneID" id="107108044"/>
<dbReference type="InterPro" id="IPR014756">
    <property type="entry name" value="Ig_E-set"/>
</dbReference>
<dbReference type="InterPro" id="IPR023608">
    <property type="entry name" value="Transglutaminase_animal"/>
</dbReference>
<dbReference type="PANTHER" id="PTHR11590:SF36">
    <property type="entry name" value="PROTEIN-GLUTAMINE GAMMA-GLUTAMYLTRANSFERASE E"/>
    <property type="match status" value="1"/>
</dbReference>
<dbReference type="Pfam" id="PF00868">
    <property type="entry name" value="Transglut_N"/>
    <property type="match status" value="1"/>
</dbReference>
<dbReference type="InterPro" id="IPR001102">
    <property type="entry name" value="Transglutaminase_N"/>
</dbReference>
<evidence type="ECO:0000313" key="4">
    <source>
        <dbReference type="RefSeq" id="XP_015263914.1"/>
    </source>
</evidence>
<organism evidence="3 4">
    <name type="scientific">Gekko japonicus</name>
    <name type="common">Schlegel's Japanese gecko</name>
    <dbReference type="NCBI Taxonomy" id="146911"/>
    <lineage>
        <taxon>Eukaryota</taxon>
        <taxon>Metazoa</taxon>
        <taxon>Chordata</taxon>
        <taxon>Craniata</taxon>
        <taxon>Vertebrata</taxon>
        <taxon>Euteleostomi</taxon>
        <taxon>Lepidosauria</taxon>
        <taxon>Squamata</taxon>
        <taxon>Bifurcata</taxon>
        <taxon>Gekkota</taxon>
        <taxon>Gekkonidae</taxon>
        <taxon>Gekkoninae</taxon>
        <taxon>Gekko</taxon>
    </lineage>
</organism>
<dbReference type="Proteomes" id="UP000694871">
    <property type="component" value="Unplaced"/>
</dbReference>
<name>A0ABM1JR27_GEKJA</name>
<dbReference type="InterPro" id="IPR013783">
    <property type="entry name" value="Ig-like_fold"/>
</dbReference>
<dbReference type="InterPro" id="IPR036985">
    <property type="entry name" value="Transglutaminase-like_sf"/>
</dbReference>
<dbReference type="InterPro" id="IPR008958">
    <property type="entry name" value="Transglutaminase_C"/>
</dbReference>